<dbReference type="PANTHER" id="PTHR48099">
    <property type="entry name" value="C-1-TETRAHYDROFOLATE SYNTHASE, CYTOPLASMIC-RELATED"/>
    <property type="match status" value="1"/>
</dbReference>
<evidence type="ECO:0000256" key="9">
    <source>
        <dbReference type="ARBA" id="ARBA00023102"/>
    </source>
</evidence>
<keyword evidence="5 13" id="KW-0658">Purine biosynthesis</keyword>
<dbReference type="UniPathway" id="UPA00193"/>
<dbReference type="GO" id="GO:0000105">
    <property type="term" value="P:L-histidine biosynthetic process"/>
    <property type="evidence" value="ECO:0007669"/>
    <property type="project" value="UniProtKB-KW"/>
</dbReference>
<dbReference type="KEGG" id="fmr:Fuma_04515"/>
<dbReference type="GO" id="GO:0035999">
    <property type="term" value="P:tetrahydrofolate interconversion"/>
    <property type="evidence" value="ECO:0007669"/>
    <property type="project" value="UniProtKB-UniRule"/>
</dbReference>
<dbReference type="InterPro" id="IPR020630">
    <property type="entry name" value="THF_DH/CycHdrlase_cat_dom"/>
</dbReference>
<keyword evidence="9 13" id="KW-0368">Histidine biosynthesis</keyword>
<keyword evidence="10 13" id="KW-0486">Methionine biosynthesis</keyword>
<evidence type="ECO:0000256" key="3">
    <source>
        <dbReference type="ARBA" id="ARBA00022563"/>
    </source>
</evidence>
<evidence type="ECO:0000313" key="16">
    <source>
        <dbReference type="EMBL" id="APZ94865.1"/>
    </source>
</evidence>
<dbReference type="EMBL" id="CP017641">
    <property type="protein sequence ID" value="APZ94865.1"/>
    <property type="molecule type" value="Genomic_DNA"/>
</dbReference>
<reference evidence="16 17" key="1">
    <citation type="journal article" date="2016" name="Front. Microbiol.">
        <title>Fuerstia marisgermanicae gen. nov., sp. nov., an Unusual Member of the Phylum Planctomycetes from the German Wadden Sea.</title>
        <authorList>
            <person name="Kohn T."/>
            <person name="Heuer A."/>
            <person name="Jogler M."/>
            <person name="Vollmers J."/>
            <person name="Boedeker C."/>
            <person name="Bunk B."/>
            <person name="Rast P."/>
            <person name="Borchert D."/>
            <person name="Glockner I."/>
            <person name="Freese H.M."/>
            <person name="Klenk H.P."/>
            <person name="Overmann J."/>
            <person name="Kaster A.K."/>
            <person name="Rohde M."/>
            <person name="Wiegand S."/>
            <person name="Jogler C."/>
        </authorList>
    </citation>
    <scope>NUCLEOTIDE SEQUENCE [LARGE SCALE GENOMIC DNA]</scope>
    <source>
        <strain evidence="16 17">NH11</strain>
    </source>
</reference>
<dbReference type="AlphaFoldDB" id="A0A1P8WLE0"/>
<dbReference type="GO" id="GO:0004488">
    <property type="term" value="F:methylenetetrahydrofolate dehydrogenase (NADP+) activity"/>
    <property type="evidence" value="ECO:0007669"/>
    <property type="project" value="UniProtKB-UniRule"/>
</dbReference>
<comment type="subunit">
    <text evidence="2 13">Homodimer.</text>
</comment>
<dbReference type="EC" id="1.5.1.5" evidence="13"/>
<dbReference type="RefSeq" id="WP_077026111.1">
    <property type="nucleotide sequence ID" value="NZ_CP017641.1"/>
</dbReference>
<evidence type="ECO:0000259" key="15">
    <source>
        <dbReference type="Pfam" id="PF02882"/>
    </source>
</evidence>
<keyword evidence="11 13" id="KW-0511">Multifunctional enzyme</keyword>
<dbReference type="FunFam" id="3.40.50.10860:FF:000001">
    <property type="entry name" value="Bifunctional protein FolD"/>
    <property type="match status" value="1"/>
</dbReference>
<dbReference type="HAMAP" id="MF_01576">
    <property type="entry name" value="THF_DHG_CYH"/>
    <property type="match status" value="1"/>
</dbReference>
<dbReference type="InterPro" id="IPR036291">
    <property type="entry name" value="NAD(P)-bd_dom_sf"/>
</dbReference>
<dbReference type="InterPro" id="IPR000672">
    <property type="entry name" value="THF_DH/CycHdrlase"/>
</dbReference>
<keyword evidence="4 13" id="KW-0028">Amino-acid biosynthesis</keyword>
<dbReference type="NCBIfam" id="NF010783">
    <property type="entry name" value="PRK14186.1"/>
    <property type="match status" value="1"/>
</dbReference>
<dbReference type="EC" id="3.5.4.9" evidence="13"/>
<dbReference type="InterPro" id="IPR020867">
    <property type="entry name" value="THF_DH/CycHdrlase_CS"/>
</dbReference>
<dbReference type="GO" id="GO:0006164">
    <property type="term" value="P:purine nucleotide biosynthetic process"/>
    <property type="evidence" value="ECO:0007669"/>
    <property type="project" value="UniProtKB-KW"/>
</dbReference>
<dbReference type="GO" id="GO:0005829">
    <property type="term" value="C:cytosol"/>
    <property type="evidence" value="ECO:0007669"/>
    <property type="project" value="TreeGrafter"/>
</dbReference>
<dbReference type="Pfam" id="PF02882">
    <property type="entry name" value="THF_DHG_CYH_C"/>
    <property type="match status" value="1"/>
</dbReference>
<dbReference type="Gene3D" id="3.40.50.10860">
    <property type="entry name" value="Leucine Dehydrogenase, chain A, domain 1"/>
    <property type="match status" value="1"/>
</dbReference>
<protein>
    <recommendedName>
        <fullName evidence="13">Bifunctional protein FolD</fullName>
    </recommendedName>
    <domain>
        <recommendedName>
            <fullName evidence="13">Methylenetetrahydrofolate dehydrogenase</fullName>
            <ecNumber evidence="13">1.5.1.5</ecNumber>
        </recommendedName>
    </domain>
    <domain>
        <recommendedName>
            <fullName evidence="13">Methenyltetrahydrofolate cyclohydrolase</fullName>
            <ecNumber evidence="13">3.5.4.9</ecNumber>
        </recommendedName>
    </domain>
</protein>
<comment type="catalytic activity">
    <reaction evidence="13">
        <text>(6R)-5,10-methylene-5,6,7,8-tetrahydrofolate + NADP(+) = (6R)-5,10-methenyltetrahydrofolate + NADPH</text>
        <dbReference type="Rhea" id="RHEA:22812"/>
        <dbReference type="ChEBI" id="CHEBI:15636"/>
        <dbReference type="ChEBI" id="CHEBI:57455"/>
        <dbReference type="ChEBI" id="CHEBI:57783"/>
        <dbReference type="ChEBI" id="CHEBI:58349"/>
        <dbReference type="EC" id="1.5.1.5"/>
    </reaction>
</comment>
<evidence type="ECO:0000256" key="1">
    <source>
        <dbReference type="ARBA" id="ARBA00004777"/>
    </source>
</evidence>
<evidence type="ECO:0000256" key="4">
    <source>
        <dbReference type="ARBA" id="ARBA00022605"/>
    </source>
</evidence>
<name>A0A1P8WLE0_9PLAN</name>
<keyword evidence="17" id="KW-1185">Reference proteome</keyword>
<dbReference type="SUPFAM" id="SSF51735">
    <property type="entry name" value="NAD(P)-binding Rossmann-fold domains"/>
    <property type="match status" value="1"/>
</dbReference>
<dbReference type="PANTHER" id="PTHR48099:SF5">
    <property type="entry name" value="C-1-TETRAHYDROFOLATE SYNTHASE, CYTOPLASMIC"/>
    <property type="match status" value="1"/>
</dbReference>
<evidence type="ECO:0000256" key="2">
    <source>
        <dbReference type="ARBA" id="ARBA00011738"/>
    </source>
</evidence>
<dbReference type="PROSITE" id="PS00767">
    <property type="entry name" value="THF_DHG_CYH_2"/>
    <property type="match status" value="1"/>
</dbReference>
<dbReference type="GO" id="GO:0004477">
    <property type="term" value="F:methenyltetrahydrofolate cyclohydrolase activity"/>
    <property type="evidence" value="ECO:0007669"/>
    <property type="project" value="UniProtKB-UniRule"/>
</dbReference>
<evidence type="ECO:0000256" key="8">
    <source>
        <dbReference type="ARBA" id="ARBA00023002"/>
    </source>
</evidence>
<evidence type="ECO:0000256" key="6">
    <source>
        <dbReference type="ARBA" id="ARBA00022801"/>
    </source>
</evidence>
<dbReference type="FunFam" id="3.40.50.720:FF:000006">
    <property type="entry name" value="Bifunctional protein FolD"/>
    <property type="match status" value="1"/>
</dbReference>
<comment type="catalytic activity">
    <reaction evidence="12 13">
        <text>(6R)-5,10-methenyltetrahydrofolate + H2O = (6R)-10-formyltetrahydrofolate + H(+)</text>
        <dbReference type="Rhea" id="RHEA:23700"/>
        <dbReference type="ChEBI" id="CHEBI:15377"/>
        <dbReference type="ChEBI" id="CHEBI:15378"/>
        <dbReference type="ChEBI" id="CHEBI:57455"/>
        <dbReference type="ChEBI" id="CHEBI:195366"/>
        <dbReference type="EC" id="3.5.4.9"/>
    </reaction>
</comment>
<comment type="caution">
    <text evidence="13">Lacks conserved residue(s) required for the propagation of feature annotation.</text>
</comment>
<keyword evidence="8 13" id="KW-0560">Oxidoreductase</keyword>
<evidence type="ECO:0000256" key="10">
    <source>
        <dbReference type="ARBA" id="ARBA00023167"/>
    </source>
</evidence>
<keyword evidence="7 13" id="KW-0521">NADP</keyword>
<proteinExistence type="inferred from homology"/>
<dbReference type="SUPFAM" id="SSF53223">
    <property type="entry name" value="Aminoacid dehydrogenase-like, N-terminal domain"/>
    <property type="match status" value="1"/>
</dbReference>
<dbReference type="Gene3D" id="3.40.50.720">
    <property type="entry name" value="NAD(P)-binding Rossmann-like Domain"/>
    <property type="match status" value="1"/>
</dbReference>
<dbReference type="PRINTS" id="PR00085">
    <property type="entry name" value="THFDHDRGNASE"/>
</dbReference>
<dbReference type="GO" id="GO:0009086">
    <property type="term" value="P:methionine biosynthetic process"/>
    <property type="evidence" value="ECO:0007669"/>
    <property type="project" value="UniProtKB-KW"/>
</dbReference>
<keyword evidence="3 13" id="KW-0554">One-carbon metabolism</keyword>
<comment type="function">
    <text evidence="13">Catalyzes the oxidation of 5,10-methylenetetrahydrofolate to 5,10-methenyltetrahydrofolate and then the hydrolysis of 5,10-methenyltetrahydrofolate to 10-formyltetrahydrofolate.</text>
</comment>
<organism evidence="16 17">
    <name type="scientific">Fuerstiella marisgermanici</name>
    <dbReference type="NCBI Taxonomy" id="1891926"/>
    <lineage>
        <taxon>Bacteria</taxon>
        <taxon>Pseudomonadati</taxon>
        <taxon>Planctomycetota</taxon>
        <taxon>Planctomycetia</taxon>
        <taxon>Planctomycetales</taxon>
        <taxon>Planctomycetaceae</taxon>
        <taxon>Fuerstiella</taxon>
    </lineage>
</organism>
<dbReference type="Proteomes" id="UP000187735">
    <property type="component" value="Chromosome"/>
</dbReference>
<evidence type="ECO:0000256" key="7">
    <source>
        <dbReference type="ARBA" id="ARBA00022857"/>
    </source>
</evidence>
<evidence type="ECO:0000256" key="5">
    <source>
        <dbReference type="ARBA" id="ARBA00022755"/>
    </source>
</evidence>
<evidence type="ECO:0000256" key="11">
    <source>
        <dbReference type="ARBA" id="ARBA00023268"/>
    </source>
</evidence>
<dbReference type="NCBIfam" id="NF008058">
    <property type="entry name" value="PRK10792.1"/>
    <property type="match status" value="1"/>
</dbReference>
<evidence type="ECO:0000313" key="17">
    <source>
        <dbReference type="Proteomes" id="UP000187735"/>
    </source>
</evidence>
<keyword evidence="6 13" id="KW-0378">Hydrolase</keyword>
<dbReference type="OrthoDB" id="9803580at2"/>
<comment type="similarity">
    <text evidence="13">Belongs to the tetrahydrofolate dehydrogenase/cyclohydrolase family.</text>
</comment>
<feature type="domain" description="Tetrahydrofolate dehydrogenase/cyclohydrolase catalytic" evidence="14">
    <location>
        <begin position="6"/>
        <end position="121"/>
    </location>
</feature>
<feature type="binding site" evidence="13">
    <location>
        <position position="234"/>
    </location>
    <ligand>
        <name>NADP(+)</name>
        <dbReference type="ChEBI" id="CHEBI:58349"/>
    </ligand>
</feature>
<evidence type="ECO:0000256" key="12">
    <source>
        <dbReference type="ARBA" id="ARBA00036357"/>
    </source>
</evidence>
<feature type="domain" description="Tetrahydrofolate dehydrogenase/cyclohydrolase NAD(P)-binding" evidence="15">
    <location>
        <begin position="140"/>
        <end position="283"/>
    </location>
</feature>
<dbReference type="NCBIfam" id="NF010785">
    <property type="entry name" value="PRK14188.1"/>
    <property type="match status" value="1"/>
</dbReference>
<comment type="pathway">
    <text evidence="1 13">One-carbon metabolism; tetrahydrofolate interconversion.</text>
</comment>
<evidence type="ECO:0000259" key="14">
    <source>
        <dbReference type="Pfam" id="PF00763"/>
    </source>
</evidence>
<accession>A0A1P8WLE0</accession>
<feature type="binding site" evidence="13">
    <location>
        <begin position="166"/>
        <end position="168"/>
    </location>
    <ligand>
        <name>NADP(+)</name>
        <dbReference type="ChEBI" id="CHEBI:58349"/>
    </ligand>
</feature>
<sequence>MPASIIDGRKISAAVREQISKDTADFVAATGVTPHLAAVLVGDDPASQVYVRNKERACEKCGLKSTLHRLPSETTQQQLAELVQQLNADESVHGILVQLPLPEHLDATQILDAIIPAKDVDGFHPENVGLMSQGRPRFLPCTPHGVMKMLEHEGIKTSGRHAVVIGRSDIVGKPMAALLVQKGADATVTICHSRTSDISAIARQADILVAAVGIPEFVKGDMIKPGAVVIDVGINRVDDKLVGDVDYSAACEVASAITPVPGGVGPMTIAMLLQNTLHAAKHQASAL</sequence>
<dbReference type="InterPro" id="IPR020631">
    <property type="entry name" value="THF_DH/CycHdrlase_NAD-bd_dom"/>
</dbReference>
<dbReference type="CDD" id="cd01080">
    <property type="entry name" value="NAD_bind_m-THF_DH_Cyclohyd"/>
    <property type="match status" value="1"/>
</dbReference>
<dbReference type="STRING" id="1891926.Fuma_04515"/>
<evidence type="ECO:0000256" key="13">
    <source>
        <dbReference type="HAMAP-Rule" id="MF_01576"/>
    </source>
</evidence>
<dbReference type="InterPro" id="IPR046346">
    <property type="entry name" value="Aminoacid_DH-like_N_sf"/>
</dbReference>
<gene>
    <name evidence="13 16" type="primary">folD</name>
    <name evidence="16" type="ORF">Fuma_04515</name>
</gene>
<dbReference type="Pfam" id="PF00763">
    <property type="entry name" value="THF_DHG_CYH"/>
    <property type="match status" value="1"/>
</dbReference>